<evidence type="ECO:0000313" key="3">
    <source>
        <dbReference type="Proteomes" id="UP000198414"/>
    </source>
</evidence>
<name>A0A1Z5IXN0_9LACO</name>
<sequence>MRKGTWFLRILIGGLALLAIAAGLIPFPIMLHEMFEQAPHGLTMIIVILAVGIYLAIIGCLAAAFFAEQLLQIIDHNQAFSTHAVMSLTRVKWALVLVTTGIWLWLPFIYTIAQMDDAPGMMLIGLGIATIPLILTVFIAILARLWDAALRIKNENDLTI</sequence>
<evidence type="ECO:0000313" key="2">
    <source>
        <dbReference type="EMBL" id="GAX06570.1"/>
    </source>
</evidence>
<dbReference type="AlphaFoldDB" id="A0A1Z5IXN0"/>
<dbReference type="Pfam" id="PF11188">
    <property type="entry name" value="DUF2975"/>
    <property type="match status" value="1"/>
</dbReference>
<feature type="transmembrane region" description="Helical" evidence="1">
    <location>
        <begin position="41"/>
        <end position="67"/>
    </location>
</feature>
<evidence type="ECO:0000256" key="1">
    <source>
        <dbReference type="SAM" id="Phobius"/>
    </source>
</evidence>
<gene>
    <name evidence="2" type="ORF">IWT25_01915</name>
</gene>
<protein>
    <recommendedName>
        <fullName evidence="4">DUF2975 domain-containing protein</fullName>
    </recommendedName>
</protein>
<dbReference type="Proteomes" id="UP000198414">
    <property type="component" value="Unassembled WGS sequence"/>
</dbReference>
<feature type="transmembrane region" description="Helical" evidence="1">
    <location>
        <begin position="93"/>
        <end position="113"/>
    </location>
</feature>
<dbReference type="InterPro" id="IPR021354">
    <property type="entry name" value="DUF2975"/>
</dbReference>
<dbReference type="RefSeq" id="WP_089121567.1">
    <property type="nucleotide sequence ID" value="NZ_BCMI01000020.1"/>
</dbReference>
<feature type="transmembrane region" description="Helical" evidence="1">
    <location>
        <begin position="7"/>
        <end position="29"/>
    </location>
</feature>
<proteinExistence type="predicted"/>
<feature type="transmembrane region" description="Helical" evidence="1">
    <location>
        <begin position="119"/>
        <end position="143"/>
    </location>
</feature>
<reference evidence="2 3" key="1">
    <citation type="submission" date="2015-11" db="EMBL/GenBank/DDBJ databases">
        <title>Draft genome sequences of new species of the genus Lactobacillus isolated from orchardgrass silage.</title>
        <authorList>
            <person name="Tohno M."/>
            <person name="Tanizawa Y."/>
            <person name="Arita M."/>
        </authorList>
    </citation>
    <scope>NUCLEOTIDE SEQUENCE [LARGE SCALE GENOMIC DNA]</scope>
    <source>
        <strain evidence="2 3">IWT25</strain>
    </source>
</reference>
<accession>A0A1Z5IXN0</accession>
<keyword evidence="1" id="KW-0472">Membrane</keyword>
<evidence type="ECO:0008006" key="4">
    <source>
        <dbReference type="Google" id="ProtNLM"/>
    </source>
</evidence>
<keyword evidence="1" id="KW-1133">Transmembrane helix</keyword>
<comment type="caution">
    <text evidence="2">The sequence shown here is derived from an EMBL/GenBank/DDBJ whole genome shotgun (WGS) entry which is preliminary data.</text>
</comment>
<dbReference type="EMBL" id="BCMI01000020">
    <property type="protein sequence ID" value="GAX06570.1"/>
    <property type="molecule type" value="Genomic_DNA"/>
</dbReference>
<dbReference type="OrthoDB" id="1100174at2"/>
<organism evidence="2 3">
    <name type="scientific">Secundilactobacillus pentosiphilus</name>
    <dbReference type="NCBI Taxonomy" id="1714682"/>
    <lineage>
        <taxon>Bacteria</taxon>
        <taxon>Bacillati</taxon>
        <taxon>Bacillota</taxon>
        <taxon>Bacilli</taxon>
        <taxon>Lactobacillales</taxon>
        <taxon>Lactobacillaceae</taxon>
        <taxon>Secundilactobacillus</taxon>
    </lineage>
</organism>
<keyword evidence="1" id="KW-0812">Transmembrane</keyword>